<comment type="subunit">
    <text evidence="3 9">Homotetramer.</text>
</comment>
<dbReference type="EMBL" id="JADZLT010000055">
    <property type="protein sequence ID" value="MBH0239533.1"/>
    <property type="molecule type" value="Genomic_DNA"/>
</dbReference>
<dbReference type="Pfam" id="PF00982">
    <property type="entry name" value="Glyco_transf_20"/>
    <property type="match status" value="1"/>
</dbReference>
<evidence type="ECO:0000256" key="5">
    <source>
        <dbReference type="ARBA" id="ARBA00018539"/>
    </source>
</evidence>
<dbReference type="EC" id="2.4.1.15" evidence="4 9"/>
<keyword evidence="11" id="KW-1185">Reference proteome</keyword>
<name>A0A931I654_9HYPH</name>
<dbReference type="InterPro" id="IPR012766">
    <property type="entry name" value="Trehalose_OtsA"/>
</dbReference>
<keyword evidence="6 9" id="KW-0328">Glycosyltransferase</keyword>
<keyword evidence="7 9" id="KW-0808">Transferase</keyword>
<comment type="catalytic activity">
    <reaction evidence="8 9">
        <text>D-glucose 6-phosphate + UDP-alpha-D-glucose = alpha,alpha-trehalose 6-phosphate + UDP + H(+)</text>
        <dbReference type="Rhea" id="RHEA:18889"/>
        <dbReference type="ChEBI" id="CHEBI:15378"/>
        <dbReference type="ChEBI" id="CHEBI:58223"/>
        <dbReference type="ChEBI" id="CHEBI:58429"/>
        <dbReference type="ChEBI" id="CHEBI:58885"/>
        <dbReference type="ChEBI" id="CHEBI:61548"/>
        <dbReference type="EC" id="2.4.1.15"/>
    </reaction>
</comment>
<evidence type="ECO:0000256" key="9">
    <source>
        <dbReference type="RuleBase" id="RU362045"/>
    </source>
</evidence>
<dbReference type="GO" id="GO:0003825">
    <property type="term" value="F:alpha,alpha-trehalose-phosphate synthase (UDP-forming) activity"/>
    <property type="evidence" value="ECO:0007669"/>
    <property type="project" value="UniProtKB-UniRule"/>
</dbReference>
<dbReference type="Gene3D" id="3.40.50.2000">
    <property type="entry name" value="Glycogen Phosphorylase B"/>
    <property type="match status" value="2"/>
</dbReference>
<dbReference type="SUPFAM" id="SSF53756">
    <property type="entry name" value="UDP-Glycosyltransferase/glycogen phosphorylase"/>
    <property type="match status" value="1"/>
</dbReference>
<organism evidence="10 11">
    <name type="scientific">Methylobrevis albus</name>
    <dbReference type="NCBI Taxonomy" id="2793297"/>
    <lineage>
        <taxon>Bacteria</taxon>
        <taxon>Pseudomonadati</taxon>
        <taxon>Pseudomonadota</taxon>
        <taxon>Alphaproteobacteria</taxon>
        <taxon>Hyphomicrobiales</taxon>
        <taxon>Pleomorphomonadaceae</taxon>
        <taxon>Methylobrevis</taxon>
    </lineage>
</organism>
<evidence type="ECO:0000313" key="11">
    <source>
        <dbReference type="Proteomes" id="UP000631694"/>
    </source>
</evidence>
<evidence type="ECO:0000256" key="4">
    <source>
        <dbReference type="ARBA" id="ARBA00012538"/>
    </source>
</evidence>
<dbReference type="RefSeq" id="WP_197312621.1">
    <property type="nucleotide sequence ID" value="NZ_JADZLT010000055.1"/>
</dbReference>
<dbReference type="InterPro" id="IPR001830">
    <property type="entry name" value="Glyco_trans_20"/>
</dbReference>
<evidence type="ECO:0000313" key="10">
    <source>
        <dbReference type="EMBL" id="MBH0239533.1"/>
    </source>
</evidence>
<dbReference type="NCBIfam" id="TIGR02400">
    <property type="entry name" value="trehalose_OtsA"/>
    <property type="match status" value="1"/>
</dbReference>
<comment type="similarity">
    <text evidence="2 9">Belongs to the glycosyltransferase 20 family.</text>
</comment>
<dbReference type="PANTHER" id="PTHR10788">
    <property type="entry name" value="TREHALOSE-6-PHOSPHATE SYNTHASE"/>
    <property type="match status" value="1"/>
</dbReference>
<comment type="pathway">
    <text evidence="1 9">Glycan biosynthesis; trehalose biosynthesis.</text>
</comment>
<evidence type="ECO:0000256" key="2">
    <source>
        <dbReference type="ARBA" id="ARBA00008799"/>
    </source>
</evidence>
<evidence type="ECO:0000256" key="8">
    <source>
        <dbReference type="ARBA" id="ARBA00048039"/>
    </source>
</evidence>
<dbReference type="PANTHER" id="PTHR10788:SF106">
    <property type="entry name" value="BCDNA.GH08860"/>
    <property type="match status" value="1"/>
</dbReference>
<evidence type="ECO:0000256" key="1">
    <source>
        <dbReference type="ARBA" id="ARBA00005199"/>
    </source>
</evidence>
<accession>A0A931I654</accession>
<reference evidence="10" key="1">
    <citation type="submission" date="2020-12" db="EMBL/GenBank/DDBJ databases">
        <title>Methylobrevis albus sp. nov., isolated from fresh water lack sediment.</title>
        <authorList>
            <person name="Zou Q."/>
        </authorList>
    </citation>
    <scope>NUCLEOTIDE SEQUENCE</scope>
    <source>
        <strain evidence="10">L22</strain>
    </source>
</reference>
<evidence type="ECO:0000256" key="6">
    <source>
        <dbReference type="ARBA" id="ARBA00022676"/>
    </source>
</evidence>
<evidence type="ECO:0000256" key="3">
    <source>
        <dbReference type="ARBA" id="ARBA00011881"/>
    </source>
</evidence>
<sequence length="455" mass="51555">MGKLIIVSNRVGSLKDTGKAGGLAVALVDVLRERGGVWFGWSGAVSDEGTFGEFKIERSKQVELVQLDINKADYDEYYAGYANRTLWPILHYRLDIAEFDRPFEEGYRRVNERFATRLKPLIKPDDLIWVHDYHFLPFASTLRAMGVENRIGFFLHIPFPSPDIITALPRHGALIRSMLAYDLIGFQTMRDRNHFIDYLVQEQGGRVVDDDVVSVYGREITVRAFPIGIDATGFATFPDSPEGKRQQQRIRQAQRDRAQIVGVDRIDYTKGIPHRFRGFERLLEEYPENRGRVTFLQIAPSSRSEVDAYADIQRELEGLAGQINGRFADVDWTPIRFIARGFPRKALAGIYRASRIGLVTPLRDGMNLVAKEYLAAQDPENPGVLVLSRFAGAAEELRESVIVNPYSAAEVAAALQTALQMPLDERKSRHALMFERIVRNDAHNWATRYIRALGG</sequence>
<protein>
    <recommendedName>
        <fullName evidence="5 9">Trehalose-6-phosphate synthase</fullName>
        <ecNumber evidence="4 9">2.4.1.15</ecNumber>
    </recommendedName>
    <alternativeName>
        <fullName evidence="9">Osmoregulatory trehalose synthesis protein A</fullName>
    </alternativeName>
    <alternativeName>
        <fullName evidence="9">UDP-glucose-glucosephosphate glucosyltransferase</fullName>
    </alternativeName>
</protein>
<dbReference type="GO" id="GO:0005992">
    <property type="term" value="P:trehalose biosynthetic process"/>
    <property type="evidence" value="ECO:0007669"/>
    <property type="project" value="UniProtKB-UniRule"/>
</dbReference>
<proteinExistence type="inferred from homology"/>
<comment type="function">
    <text evidence="9">Probably involved in the osmoprotection via the biosynthesis of trehalose. Catalyzes the transfer of glucose from UDP-alpha-D-glucose (UDP-Glc) to D-glucose 6-phosphate (Glc-6-P) to form trehalose-6-phosphate. Acts with retention of the anomeric configuration of the UDP-sugar donor.</text>
</comment>
<dbReference type="CDD" id="cd03788">
    <property type="entry name" value="GT20_TPS"/>
    <property type="match status" value="1"/>
</dbReference>
<dbReference type="Proteomes" id="UP000631694">
    <property type="component" value="Unassembled WGS sequence"/>
</dbReference>
<gene>
    <name evidence="10" type="primary">otsA</name>
    <name evidence="10" type="ORF">I5731_17050</name>
</gene>
<dbReference type="AlphaFoldDB" id="A0A931I654"/>
<evidence type="ECO:0000256" key="7">
    <source>
        <dbReference type="ARBA" id="ARBA00022679"/>
    </source>
</evidence>
<comment type="caution">
    <text evidence="10">The sequence shown here is derived from an EMBL/GenBank/DDBJ whole genome shotgun (WGS) entry which is preliminary data.</text>
</comment>